<proteinExistence type="predicted"/>
<accession>A0A2R2YB45</accession>
<dbReference type="Proteomes" id="UP000244827">
    <property type="component" value="Segment"/>
</dbReference>
<reference evidence="1 2" key="1">
    <citation type="journal article" date="2018" name="Arch. Virol.">
        <title>Genomic characterization and phylogenetic analysis of the novel Pseudomonas phage PPSC2.</title>
        <authorList>
            <person name="Wu X."/>
            <person name="Wu Y."/>
            <person name="Tang Y."/>
            <person name="Gan B."/>
        </authorList>
    </citation>
    <scope>NUCLEOTIDE SEQUENCE [LARGE SCALE GENOMIC DNA]</scope>
</reference>
<keyword evidence="2" id="KW-1185">Reference proteome</keyword>
<dbReference type="EMBL" id="MF893340">
    <property type="protein sequence ID" value="ATN92859.1"/>
    <property type="molecule type" value="Genomic_DNA"/>
</dbReference>
<evidence type="ECO:0000313" key="1">
    <source>
        <dbReference type="EMBL" id="ATN92859.1"/>
    </source>
</evidence>
<sequence>MIKYQDKVVDNQVVYVRVLWNRTELGRIYKEHGMFHYRPRGCEGQIRGEEFNTLAKLKAHLEGTS</sequence>
<organism evidence="1 2">
    <name type="scientific">Pseudomonas phage PPSC2</name>
    <dbReference type="NCBI Taxonomy" id="2041350"/>
    <lineage>
        <taxon>Viruses</taxon>
        <taxon>Duplodnaviria</taxon>
        <taxon>Heunggongvirae</taxon>
        <taxon>Uroviricota</taxon>
        <taxon>Caudoviricetes</taxon>
        <taxon>Vandenendeviridae</taxon>
        <taxon>Gorskivirinae</taxon>
        <taxon>Shenlongvirus</taxon>
        <taxon>Shenlongvirus PPSC2</taxon>
    </lineage>
</organism>
<evidence type="ECO:0000313" key="2">
    <source>
        <dbReference type="Proteomes" id="UP000244827"/>
    </source>
</evidence>
<name>A0A2R2YB45_9CAUD</name>
<protein>
    <submittedName>
        <fullName evidence="1">Uncharacterized protein</fullName>
    </submittedName>
</protein>
<gene>
    <name evidence="1" type="ORF">PPSC2_96</name>
</gene>